<organism evidence="3 4">
    <name type="scientific">Mumia zhuanghuii</name>
    <dbReference type="NCBI Taxonomy" id="2585211"/>
    <lineage>
        <taxon>Bacteria</taxon>
        <taxon>Bacillati</taxon>
        <taxon>Actinomycetota</taxon>
        <taxon>Actinomycetes</taxon>
        <taxon>Propionibacteriales</taxon>
        <taxon>Nocardioidaceae</taxon>
        <taxon>Mumia</taxon>
    </lineage>
</organism>
<dbReference type="Gene3D" id="3.40.630.30">
    <property type="match status" value="2"/>
</dbReference>
<dbReference type="AlphaFoldDB" id="A0A5C4ME12"/>
<name>A0A5C4ME12_9ACTN</name>
<dbReference type="PROSITE" id="PS51186">
    <property type="entry name" value="GNAT"/>
    <property type="match status" value="2"/>
</dbReference>
<dbReference type="Pfam" id="PF13302">
    <property type="entry name" value="Acetyltransf_3"/>
    <property type="match status" value="2"/>
</dbReference>
<dbReference type="GO" id="GO:0008999">
    <property type="term" value="F:protein-N-terminal-alanine acetyltransferase activity"/>
    <property type="evidence" value="ECO:0007669"/>
    <property type="project" value="TreeGrafter"/>
</dbReference>
<feature type="domain" description="N-acetyltransferase" evidence="2">
    <location>
        <begin position="80"/>
        <end position="243"/>
    </location>
</feature>
<proteinExistence type="predicted"/>
<dbReference type="GO" id="GO:0005737">
    <property type="term" value="C:cytoplasm"/>
    <property type="evidence" value="ECO:0007669"/>
    <property type="project" value="TreeGrafter"/>
</dbReference>
<evidence type="ECO:0000256" key="1">
    <source>
        <dbReference type="SAM" id="MobiDB-lite"/>
    </source>
</evidence>
<evidence type="ECO:0000259" key="2">
    <source>
        <dbReference type="PROSITE" id="PS51186"/>
    </source>
</evidence>
<reference evidence="3 4" key="1">
    <citation type="submission" date="2019-05" db="EMBL/GenBank/DDBJ databases">
        <title>Mumia sp. nov., isolated from the intestinal contents of plateau pika (Ochotona curzoniae) in the Qinghai-Tibet plateau of China.</title>
        <authorList>
            <person name="Tian Z."/>
        </authorList>
    </citation>
    <scope>NUCLEOTIDE SEQUENCE [LARGE SCALE GENOMIC DNA]</scope>
    <source>
        <strain evidence="4">527</strain>
    </source>
</reference>
<dbReference type="InterPro" id="IPR051908">
    <property type="entry name" value="Ribosomal_N-acetyltransferase"/>
</dbReference>
<feature type="compositionally biased region" description="Low complexity" evidence="1">
    <location>
        <begin position="43"/>
        <end position="54"/>
    </location>
</feature>
<comment type="caution">
    <text evidence="3">The sequence shown here is derived from an EMBL/GenBank/DDBJ whole genome shotgun (WGS) entry which is preliminary data.</text>
</comment>
<feature type="compositionally biased region" description="Basic and acidic residues" evidence="1">
    <location>
        <begin position="9"/>
        <end position="41"/>
    </location>
</feature>
<feature type="domain" description="N-acetyltransferase" evidence="2">
    <location>
        <begin position="267"/>
        <end position="437"/>
    </location>
</feature>
<gene>
    <name evidence="3" type="ORF">FHE65_26695</name>
</gene>
<dbReference type="GO" id="GO:1990189">
    <property type="term" value="F:protein N-terminal-serine acetyltransferase activity"/>
    <property type="evidence" value="ECO:0007669"/>
    <property type="project" value="TreeGrafter"/>
</dbReference>
<evidence type="ECO:0000313" key="3">
    <source>
        <dbReference type="EMBL" id="TNC35873.1"/>
    </source>
</evidence>
<dbReference type="PANTHER" id="PTHR43441:SF10">
    <property type="entry name" value="ACETYLTRANSFERASE"/>
    <property type="match status" value="1"/>
</dbReference>
<dbReference type="SUPFAM" id="SSF55729">
    <property type="entry name" value="Acyl-CoA N-acyltransferases (Nat)"/>
    <property type="match status" value="2"/>
</dbReference>
<evidence type="ECO:0000313" key="4">
    <source>
        <dbReference type="Proteomes" id="UP000306740"/>
    </source>
</evidence>
<sequence length="441" mass="47597">MPQLARRGRGLDGRGTRLRGRGTDRVGDRAARLGRGSERAARRLLSSSPSPSGGCEKVPFVTFPSTSFPDGVPVLTDGRVTLRAHRVDDVAAVVEQCRDPETLRWTTIPLGYDTAMGTGFVTEMVPKGWGSGAEHAFAVEVADAHGSPRYAGTVSLRDAGAGRADIGFVAHPAVRGEGVTTSALQLLLGYGFETLGLHTVIWWADQGNWGSRKVVWRCGFTFGGTVHRWLPERGEYRDGWVATLHRDDERAPLGPWWSLPTLDGEDVVVRPLRASDDERLVEGGNDLDVQRSVPAFPSPYRLEDAAAFRALATDAAAAGTSFSWAVADPRTDVLLGAAAIPHRTDTSAEIGYWLHPDARGHGYARSAVETLVAHAFTPRDMGGLGALRAYVRIDELNDASLAVARAAGFEMSGTERAGQVRRDGTFADMVVFERVNPLIDF</sequence>
<feature type="region of interest" description="Disordered" evidence="1">
    <location>
        <begin position="1"/>
        <end position="55"/>
    </location>
</feature>
<dbReference type="EMBL" id="VDFR01000143">
    <property type="protein sequence ID" value="TNC35873.1"/>
    <property type="molecule type" value="Genomic_DNA"/>
</dbReference>
<accession>A0A5C4ME12</accession>
<dbReference type="InterPro" id="IPR000182">
    <property type="entry name" value="GNAT_dom"/>
</dbReference>
<dbReference type="PANTHER" id="PTHR43441">
    <property type="entry name" value="RIBOSOMAL-PROTEIN-SERINE ACETYLTRANSFERASE"/>
    <property type="match status" value="1"/>
</dbReference>
<dbReference type="Proteomes" id="UP000306740">
    <property type="component" value="Unassembled WGS sequence"/>
</dbReference>
<keyword evidence="3" id="KW-0808">Transferase</keyword>
<dbReference type="InterPro" id="IPR016181">
    <property type="entry name" value="Acyl_CoA_acyltransferase"/>
</dbReference>
<dbReference type="OrthoDB" id="9795188at2"/>
<protein>
    <submittedName>
        <fullName evidence="3">GNAT family N-acetyltransferase</fullName>
    </submittedName>
</protein>